<evidence type="ECO:0000256" key="1">
    <source>
        <dbReference type="SAM" id="MobiDB-lite"/>
    </source>
</evidence>
<dbReference type="Proteomes" id="UP001066276">
    <property type="component" value="Chromosome 5"/>
</dbReference>
<reference evidence="2" key="1">
    <citation type="journal article" date="2022" name="bioRxiv">
        <title>Sequencing and chromosome-scale assembly of the giantPleurodeles waltlgenome.</title>
        <authorList>
            <person name="Brown T."/>
            <person name="Elewa A."/>
            <person name="Iarovenko S."/>
            <person name="Subramanian E."/>
            <person name="Araus A.J."/>
            <person name="Petzold A."/>
            <person name="Susuki M."/>
            <person name="Suzuki K.-i.T."/>
            <person name="Hayashi T."/>
            <person name="Toyoda A."/>
            <person name="Oliveira C."/>
            <person name="Osipova E."/>
            <person name="Leigh N.D."/>
            <person name="Simon A."/>
            <person name="Yun M.H."/>
        </authorList>
    </citation>
    <scope>NUCLEOTIDE SEQUENCE</scope>
    <source>
        <strain evidence="2">20211129_DDA</strain>
        <tissue evidence="2">Liver</tissue>
    </source>
</reference>
<gene>
    <name evidence="2" type="ORF">NDU88_008548</name>
</gene>
<dbReference type="AlphaFoldDB" id="A0AAV7RYC6"/>
<dbReference type="EMBL" id="JANPWB010000009">
    <property type="protein sequence ID" value="KAJ1155823.1"/>
    <property type="molecule type" value="Genomic_DNA"/>
</dbReference>
<evidence type="ECO:0000313" key="3">
    <source>
        <dbReference type="Proteomes" id="UP001066276"/>
    </source>
</evidence>
<proteinExistence type="predicted"/>
<sequence>MRCALPPLTAHKIAINGNGAQDQPCPSVRETGSSRPPEPEPGIIQRGQYLFSPLPGNETLNNGKVNTRRKEALPARLYSGRDTRSSVPIRARSDLGCQATMASRAHLNAPGGRRSLTSTRRGAEGRLTPGHEHQAVSACKVPGRDIV</sequence>
<feature type="region of interest" description="Disordered" evidence="1">
    <location>
        <begin position="104"/>
        <end position="136"/>
    </location>
</feature>
<feature type="compositionally biased region" description="Low complexity" evidence="1">
    <location>
        <begin position="111"/>
        <end position="120"/>
    </location>
</feature>
<organism evidence="2 3">
    <name type="scientific">Pleurodeles waltl</name>
    <name type="common">Iberian ribbed newt</name>
    <dbReference type="NCBI Taxonomy" id="8319"/>
    <lineage>
        <taxon>Eukaryota</taxon>
        <taxon>Metazoa</taxon>
        <taxon>Chordata</taxon>
        <taxon>Craniata</taxon>
        <taxon>Vertebrata</taxon>
        <taxon>Euteleostomi</taxon>
        <taxon>Amphibia</taxon>
        <taxon>Batrachia</taxon>
        <taxon>Caudata</taxon>
        <taxon>Salamandroidea</taxon>
        <taxon>Salamandridae</taxon>
        <taxon>Pleurodelinae</taxon>
        <taxon>Pleurodeles</taxon>
    </lineage>
</organism>
<feature type="compositionally biased region" description="Basic and acidic residues" evidence="1">
    <location>
        <begin position="121"/>
        <end position="134"/>
    </location>
</feature>
<keyword evidence="3" id="KW-1185">Reference proteome</keyword>
<name>A0AAV7RYC6_PLEWA</name>
<comment type="caution">
    <text evidence="2">The sequence shown here is derived from an EMBL/GenBank/DDBJ whole genome shotgun (WGS) entry which is preliminary data.</text>
</comment>
<feature type="region of interest" description="Disordered" evidence="1">
    <location>
        <begin position="16"/>
        <end position="68"/>
    </location>
</feature>
<protein>
    <submittedName>
        <fullName evidence="2">Uncharacterized protein</fullName>
    </submittedName>
</protein>
<accession>A0AAV7RYC6</accession>
<evidence type="ECO:0000313" key="2">
    <source>
        <dbReference type="EMBL" id="KAJ1155823.1"/>
    </source>
</evidence>